<evidence type="ECO:0000256" key="2">
    <source>
        <dbReference type="ARBA" id="ARBA00012608"/>
    </source>
</evidence>
<dbReference type="InterPro" id="IPR050151">
    <property type="entry name" value="Class-I_Pyr_Nuc-Dis_Oxidored"/>
</dbReference>
<comment type="similarity">
    <text evidence="1 14">Belongs to the class-I pyridine nucleotide-disulfide oxidoreductase family.</text>
</comment>
<evidence type="ECO:0000256" key="4">
    <source>
        <dbReference type="ARBA" id="ARBA00022630"/>
    </source>
</evidence>
<feature type="domain" description="Pyridine nucleotide-disulphide oxidoreductase dimerisation" evidence="15">
    <location>
        <begin position="346"/>
        <end position="451"/>
    </location>
</feature>
<dbReference type="Pfam" id="PF02852">
    <property type="entry name" value="Pyr_redox_dim"/>
    <property type="match status" value="1"/>
</dbReference>
<dbReference type="PRINTS" id="PR00411">
    <property type="entry name" value="PNDRDTASEI"/>
</dbReference>
<feature type="binding site" evidence="12">
    <location>
        <position position="52"/>
    </location>
    <ligand>
        <name>FAD</name>
        <dbReference type="ChEBI" id="CHEBI:57692"/>
    </ligand>
</feature>
<dbReference type="GO" id="GO:0004148">
    <property type="term" value="F:dihydrolipoyl dehydrogenase (NADH) activity"/>
    <property type="evidence" value="ECO:0007669"/>
    <property type="project" value="UniProtKB-EC"/>
</dbReference>
<evidence type="ECO:0000256" key="9">
    <source>
        <dbReference type="ARBA" id="ARBA00023284"/>
    </source>
</evidence>
<dbReference type="FunFam" id="3.30.390.30:FF:000001">
    <property type="entry name" value="Dihydrolipoyl dehydrogenase"/>
    <property type="match status" value="1"/>
</dbReference>
<name>A0A1N6HD83_9LACT</name>
<evidence type="ECO:0000256" key="5">
    <source>
        <dbReference type="ARBA" id="ARBA00022827"/>
    </source>
</evidence>
<evidence type="ECO:0000256" key="8">
    <source>
        <dbReference type="ARBA" id="ARBA00023157"/>
    </source>
</evidence>
<dbReference type="SUPFAM" id="SSF55424">
    <property type="entry name" value="FAD/NAD-linked reductases, dimerisation (C-terminal) domain"/>
    <property type="match status" value="1"/>
</dbReference>
<dbReference type="eggNOG" id="COG1249">
    <property type="taxonomic scope" value="Bacteria"/>
</dbReference>
<comment type="miscellaneous">
    <text evidence="14">The active site is a redox-active disulfide bond.</text>
</comment>
<dbReference type="InterPro" id="IPR016156">
    <property type="entry name" value="FAD/NAD-linked_Rdtase_dimer_sf"/>
</dbReference>
<keyword evidence="7 12" id="KW-0520">NAD</keyword>
<dbReference type="Pfam" id="PF07992">
    <property type="entry name" value="Pyr_redox_2"/>
    <property type="match status" value="1"/>
</dbReference>
<dbReference type="GO" id="GO:0050660">
    <property type="term" value="F:flavin adenine dinucleotide binding"/>
    <property type="evidence" value="ECO:0007669"/>
    <property type="project" value="InterPro"/>
</dbReference>
<keyword evidence="8" id="KW-1015">Disulfide bond</keyword>
<dbReference type="Proteomes" id="UP000184758">
    <property type="component" value="Unassembled WGS sequence"/>
</dbReference>
<dbReference type="PANTHER" id="PTHR22912:SF160">
    <property type="entry name" value="DIHYDROLIPOYL DEHYDROGENASE"/>
    <property type="match status" value="1"/>
</dbReference>
<gene>
    <name evidence="17" type="ORF">SAMN05878443_1785</name>
</gene>
<dbReference type="RefSeq" id="WP_034545196.1">
    <property type="nucleotide sequence ID" value="NZ_FSRN01000001.1"/>
</dbReference>
<dbReference type="NCBIfam" id="TIGR01350">
    <property type="entry name" value="lipoamide_DH"/>
    <property type="match status" value="1"/>
</dbReference>
<evidence type="ECO:0000256" key="1">
    <source>
        <dbReference type="ARBA" id="ARBA00007532"/>
    </source>
</evidence>
<evidence type="ECO:0000256" key="12">
    <source>
        <dbReference type="PIRSR" id="PIRSR000350-3"/>
    </source>
</evidence>
<dbReference type="Gene3D" id="3.50.50.60">
    <property type="entry name" value="FAD/NAD(P)-binding domain"/>
    <property type="match status" value="2"/>
</dbReference>
<dbReference type="InterPro" id="IPR036188">
    <property type="entry name" value="FAD/NAD-bd_sf"/>
</dbReference>
<evidence type="ECO:0000256" key="14">
    <source>
        <dbReference type="RuleBase" id="RU003692"/>
    </source>
</evidence>
<dbReference type="OrthoDB" id="9800167at2"/>
<dbReference type="GO" id="GO:0006103">
    <property type="term" value="P:2-oxoglutarate metabolic process"/>
    <property type="evidence" value="ECO:0007669"/>
    <property type="project" value="TreeGrafter"/>
</dbReference>
<feature type="active site" description="Proton acceptor" evidence="11">
    <location>
        <position position="442"/>
    </location>
</feature>
<dbReference type="EMBL" id="FSRN01000001">
    <property type="protein sequence ID" value="SIO17676.1"/>
    <property type="molecule type" value="Genomic_DNA"/>
</dbReference>
<protein>
    <recommendedName>
        <fullName evidence="3 14">Dihydrolipoyl dehydrogenase</fullName>
        <ecNumber evidence="2 14">1.8.1.4</ecNumber>
    </recommendedName>
</protein>
<evidence type="ECO:0000256" key="6">
    <source>
        <dbReference type="ARBA" id="ARBA00023002"/>
    </source>
</evidence>
<dbReference type="STRING" id="28230.SAMN05878443_1785"/>
<dbReference type="EC" id="1.8.1.4" evidence="2 14"/>
<dbReference type="PANTHER" id="PTHR22912">
    <property type="entry name" value="DISULFIDE OXIDOREDUCTASE"/>
    <property type="match status" value="1"/>
</dbReference>
<proteinExistence type="inferred from homology"/>
<dbReference type="PIRSF" id="PIRSF000350">
    <property type="entry name" value="Mercury_reductase_MerA"/>
    <property type="match status" value="1"/>
</dbReference>
<dbReference type="SUPFAM" id="SSF51905">
    <property type="entry name" value="FAD/NAD(P)-binding domain"/>
    <property type="match status" value="1"/>
</dbReference>
<dbReference type="InterPro" id="IPR006258">
    <property type="entry name" value="Lipoamide_DH"/>
</dbReference>
<feature type="binding site" evidence="12">
    <location>
        <position position="270"/>
    </location>
    <ligand>
        <name>NAD(+)</name>
        <dbReference type="ChEBI" id="CHEBI:57540"/>
    </ligand>
</feature>
<keyword evidence="18" id="KW-1185">Reference proteome</keyword>
<keyword evidence="12" id="KW-0547">Nucleotide-binding</keyword>
<keyword evidence="6 14" id="KW-0560">Oxidoreductase</keyword>
<evidence type="ECO:0000259" key="16">
    <source>
        <dbReference type="Pfam" id="PF07992"/>
    </source>
</evidence>
<evidence type="ECO:0000313" key="17">
    <source>
        <dbReference type="EMBL" id="SIO17676.1"/>
    </source>
</evidence>
<feature type="binding site" evidence="12">
    <location>
        <begin position="144"/>
        <end position="146"/>
    </location>
    <ligand>
        <name>FAD</name>
        <dbReference type="ChEBI" id="CHEBI:57692"/>
    </ligand>
</feature>
<sequence length="463" mass="49511">MATNQKETVIIGAGPGGYVAAIRAAQLGQKVTIIEKEFIGGVCLNVGCIPSKALITAGHHFYNIQHSETFGVIASKVSFDIIKMQKWKETKVVNRLTSGTEALLKKNKVEIIRGTAVFMNRNHLTVEAKDGSQDIAFKNVVIATGSSPLEIFEIPMGGRVLDTTGGLSIKEIPKHLVIVGGGYIASQLAFAFSNFGSKVTILEKEASIINFFDGDIVKLVKKNYAEKRVDVIESVKITKSVQTDETVTINYIKDDKEETVKADFVLVSAGRVPNTTKLNLEAAGVKRLENGRIDVDASLKTNVEGIYAIGDITPGPAFAHKASHDAKVVAEVISGKEAVVNYKTLPIATYTEPEVAKVGLAADEVRGNKDYKVSKFSLAGNGRALSLNANEGFVRMIIEEKTGKIAGAQVVGVSAGDVIAELALAIELEMVAEDISLTIHAHPSIAESVMDTAELAMGLPIHI</sequence>
<feature type="domain" description="FAD/NAD(P)-binding" evidence="16">
    <location>
        <begin position="7"/>
        <end position="325"/>
    </location>
</feature>
<organism evidence="17 18">
    <name type="scientific">Carnobacterium alterfunditum</name>
    <dbReference type="NCBI Taxonomy" id="28230"/>
    <lineage>
        <taxon>Bacteria</taxon>
        <taxon>Bacillati</taxon>
        <taxon>Bacillota</taxon>
        <taxon>Bacilli</taxon>
        <taxon>Lactobacillales</taxon>
        <taxon>Carnobacteriaceae</taxon>
        <taxon>Carnobacterium</taxon>
    </lineage>
</organism>
<evidence type="ECO:0000256" key="3">
    <source>
        <dbReference type="ARBA" id="ARBA00016961"/>
    </source>
</evidence>
<evidence type="ECO:0000256" key="11">
    <source>
        <dbReference type="PIRSR" id="PIRSR000350-2"/>
    </source>
</evidence>
<feature type="binding site" evidence="12">
    <location>
        <position position="311"/>
    </location>
    <ligand>
        <name>FAD</name>
        <dbReference type="ChEBI" id="CHEBI:57692"/>
    </ligand>
</feature>
<evidence type="ECO:0000313" key="18">
    <source>
        <dbReference type="Proteomes" id="UP000184758"/>
    </source>
</evidence>
<evidence type="ECO:0000256" key="7">
    <source>
        <dbReference type="ARBA" id="ARBA00023027"/>
    </source>
</evidence>
<comment type="catalytic activity">
    <reaction evidence="10 14">
        <text>N(6)-[(R)-dihydrolipoyl]-L-lysyl-[protein] + NAD(+) = N(6)-[(R)-lipoyl]-L-lysyl-[protein] + NADH + H(+)</text>
        <dbReference type="Rhea" id="RHEA:15045"/>
        <dbReference type="Rhea" id="RHEA-COMP:10474"/>
        <dbReference type="Rhea" id="RHEA-COMP:10475"/>
        <dbReference type="ChEBI" id="CHEBI:15378"/>
        <dbReference type="ChEBI" id="CHEBI:57540"/>
        <dbReference type="ChEBI" id="CHEBI:57945"/>
        <dbReference type="ChEBI" id="CHEBI:83099"/>
        <dbReference type="ChEBI" id="CHEBI:83100"/>
        <dbReference type="EC" id="1.8.1.4"/>
    </reaction>
</comment>
<keyword evidence="5 12" id="KW-0274">FAD</keyword>
<dbReference type="InterPro" id="IPR004099">
    <property type="entry name" value="Pyr_nucl-diS_OxRdtase_dimer"/>
</dbReference>
<dbReference type="PRINTS" id="PR00368">
    <property type="entry name" value="FADPNR"/>
</dbReference>
<accession>A0A1N6HD83</accession>
<reference evidence="18" key="1">
    <citation type="submission" date="2016-11" db="EMBL/GenBank/DDBJ databases">
        <authorList>
            <person name="Varghese N."/>
            <person name="Submissions S."/>
        </authorList>
    </citation>
    <scope>NUCLEOTIDE SEQUENCE [LARGE SCALE GENOMIC DNA]</scope>
    <source>
        <strain evidence="18">313</strain>
    </source>
</reference>
<keyword evidence="9 14" id="KW-0676">Redox-active center</keyword>
<dbReference type="InterPro" id="IPR023753">
    <property type="entry name" value="FAD/NAD-binding_dom"/>
</dbReference>
<dbReference type="Gene3D" id="3.30.390.30">
    <property type="match status" value="1"/>
</dbReference>
<dbReference type="InterPro" id="IPR001100">
    <property type="entry name" value="Pyr_nuc-diS_OxRdtase"/>
</dbReference>
<dbReference type="PROSITE" id="PS00076">
    <property type="entry name" value="PYRIDINE_REDOX_1"/>
    <property type="match status" value="1"/>
</dbReference>
<dbReference type="AlphaFoldDB" id="A0A1N6HD83"/>
<keyword evidence="4 14" id="KW-0285">Flavoprotein</keyword>
<comment type="cofactor">
    <cofactor evidence="12 14">
        <name>FAD</name>
        <dbReference type="ChEBI" id="CHEBI:57692"/>
    </cofactor>
    <text evidence="12 14">Binds 1 FAD per subunit.</text>
</comment>
<feature type="binding site" evidence="12">
    <location>
        <position position="203"/>
    </location>
    <ligand>
        <name>NAD(+)</name>
        <dbReference type="ChEBI" id="CHEBI:57540"/>
    </ligand>
</feature>
<dbReference type="InterPro" id="IPR012999">
    <property type="entry name" value="Pyr_OxRdtase_I_AS"/>
</dbReference>
<evidence type="ECO:0000259" key="15">
    <source>
        <dbReference type="Pfam" id="PF02852"/>
    </source>
</evidence>
<feature type="disulfide bond" description="Redox-active" evidence="13">
    <location>
        <begin position="43"/>
        <end position="48"/>
    </location>
</feature>
<evidence type="ECO:0000256" key="13">
    <source>
        <dbReference type="PIRSR" id="PIRSR000350-4"/>
    </source>
</evidence>
<evidence type="ECO:0000256" key="10">
    <source>
        <dbReference type="ARBA" id="ARBA00049187"/>
    </source>
</evidence>